<accession>A0A6L9ELB3</accession>
<proteinExistence type="predicted"/>
<evidence type="ECO:0000313" key="2">
    <source>
        <dbReference type="Proteomes" id="UP000474042"/>
    </source>
</evidence>
<dbReference type="Gene3D" id="2.160.10.10">
    <property type="entry name" value="Hexapeptide repeat proteins"/>
    <property type="match status" value="1"/>
</dbReference>
<dbReference type="AlphaFoldDB" id="A0A6L9ELB3"/>
<dbReference type="InterPro" id="IPR050179">
    <property type="entry name" value="Trans_hexapeptide_repeat"/>
</dbReference>
<reference evidence="1 2" key="1">
    <citation type="submission" date="2020-01" db="EMBL/GenBank/DDBJ databases">
        <title>Genome sequence of a 1,3-propanediol producer, Clostridium butyricum S3.</title>
        <authorList>
            <person name="Zhou J."/>
        </authorList>
    </citation>
    <scope>NUCLEOTIDE SEQUENCE [LARGE SCALE GENOMIC DNA]</scope>
    <source>
        <strain evidence="1 2">S3</strain>
    </source>
</reference>
<dbReference type="PANTHER" id="PTHR43300:SF11">
    <property type="entry name" value="ACETYLTRANSFERASE RV3034C-RELATED"/>
    <property type="match status" value="1"/>
</dbReference>
<dbReference type="EMBL" id="WOFV02000008">
    <property type="protein sequence ID" value="NAS17104.1"/>
    <property type="molecule type" value="Genomic_DNA"/>
</dbReference>
<sequence>MGFGTIILAGVNVGNGAIISAGSVVTKDVPSFSIVGGVPARVIKSRV</sequence>
<organism evidence="1 2">
    <name type="scientific">Clostridium butyricum</name>
    <dbReference type="NCBI Taxonomy" id="1492"/>
    <lineage>
        <taxon>Bacteria</taxon>
        <taxon>Bacillati</taxon>
        <taxon>Bacillota</taxon>
        <taxon>Clostridia</taxon>
        <taxon>Eubacteriales</taxon>
        <taxon>Clostridiaceae</taxon>
        <taxon>Clostridium</taxon>
    </lineage>
</organism>
<evidence type="ECO:0000313" key="1">
    <source>
        <dbReference type="EMBL" id="NAS17104.1"/>
    </source>
</evidence>
<dbReference type="PANTHER" id="PTHR43300">
    <property type="entry name" value="ACETYLTRANSFERASE"/>
    <property type="match status" value="1"/>
</dbReference>
<gene>
    <name evidence="1" type="ORF">GND98_004265</name>
</gene>
<comment type="caution">
    <text evidence="1">The sequence shown here is derived from an EMBL/GenBank/DDBJ whole genome shotgun (WGS) entry which is preliminary data.</text>
</comment>
<protein>
    <recommendedName>
        <fullName evidence="3">Acetyltransferase</fullName>
    </recommendedName>
</protein>
<dbReference type="Proteomes" id="UP000474042">
    <property type="component" value="Unassembled WGS sequence"/>
</dbReference>
<name>A0A6L9ELB3_CLOBU</name>
<dbReference type="SUPFAM" id="SSF51161">
    <property type="entry name" value="Trimeric LpxA-like enzymes"/>
    <property type="match status" value="1"/>
</dbReference>
<evidence type="ECO:0008006" key="3">
    <source>
        <dbReference type="Google" id="ProtNLM"/>
    </source>
</evidence>
<dbReference type="InterPro" id="IPR011004">
    <property type="entry name" value="Trimer_LpxA-like_sf"/>
</dbReference>